<dbReference type="AlphaFoldDB" id="A0A9W6SIH1"/>
<dbReference type="InterPro" id="IPR009200">
    <property type="entry name" value="DUF1269_membrane"/>
</dbReference>
<comment type="caution">
    <text evidence="1">The sequence shown here is derived from an EMBL/GenBank/DDBJ whole genome shotgun (WGS) entry which is preliminary data.</text>
</comment>
<dbReference type="EMBL" id="BSTX01000001">
    <property type="protein sequence ID" value="GLZ76104.1"/>
    <property type="molecule type" value="Genomic_DNA"/>
</dbReference>
<evidence type="ECO:0000313" key="2">
    <source>
        <dbReference type="Proteomes" id="UP001165079"/>
    </source>
</evidence>
<protein>
    <recommendedName>
        <fullName evidence="3">DUF1269 domain-containing protein</fullName>
    </recommendedName>
</protein>
<proteinExistence type="predicted"/>
<accession>A0A9W6SIH1</accession>
<keyword evidence="2" id="KW-1185">Reference proteome</keyword>
<evidence type="ECO:0008006" key="3">
    <source>
        <dbReference type="Google" id="ProtNLM"/>
    </source>
</evidence>
<evidence type="ECO:0000313" key="1">
    <source>
        <dbReference type="EMBL" id="GLZ76104.1"/>
    </source>
</evidence>
<name>A0A9W6SIH1_9ACTN</name>
<dbReference type="RefSeq" id="WP_285661299.1">
    <property type="nucleotide sequence ID" value="NZ_BSTX01000001.1"/>
</dbReference>
<gene>
    <name evidence="1" type="ORF">Afil01_09110</name>
</gene>
<sequence length="162" mass="16498">MADLVVLGFPAESAAQVAMSQLDLLRNEGALVLEDLALITRREDGRIHVAHARHPARKGAAGGAVAGVVVGALAAIPVFGLTVGAAAGAALAKAGAIGVDERLVEQMAGELSPGAAHVLMMVESGDAGTVTERMRPYAPELVVSTLPEELTRELFTGPSSGR</sequence>
<dbReference type="Pfam" id="PF06897">
    <property type="entry name" value="DUF1269"/>
    <property type="match status" value="1"/>
</dbReference>
<dbReference type="Proteomes" id="UP001165079">
    <property type="component" value="Unassembled WGS sequence"/>
</dbReference>
<reference evidence="1" key="1">
    <citation type="submission" date="2023-03" db="EMBL/GenBank/DDBJ databases">
        <title>Actinorhabdospora filicis NBRC 111898.</title>
        <authorList>
            <person name="Ichikawa N."/>
            <person name="Sato H."/>
            <person name="Tonouchi N."/>
        </authorList>
    </citation>
    <scope>NUCLEOTIDE SEQUENCE</scope>
    <source>
        <strain evidence="1">NBRC 111898</strain>
    </source>
</reference>
<organism evidence="1 2">
    <name type="scientific">Actinorhabdospora filicis</name>
    <dbReference type="NCBI Taxonomy" id="1785913"/>
    <lineage>
        <taxon>Bacteria</taxon>
        <taxon>Bacillati</taxon>
        <taxon>Actinomycetota</taxon>
        <taxon>Actinomycetes</taxon>
        <taxon>Micromonosporales</taxon>
        <taxon>Micromonosporaceae</taxon>
        <taxon>Actinorhabdospora</taxon>
    </lineage>
</organism>